<dbReference type="Proteomes" id="UP000184420">
    <property type="component" value="Unassembled WGS sequence"/>
</dbReference>
<dbReference type="STRING" id="1419482.SAMN05444266_110195"/>
<evidence type="ECO:0000313" key="1">
    <source>
        <dbReference type="EMBL" id="SHM74322.1"/>
    </source>
</evidence>
<sequence length="151" mass="17644">MSNLYHLADLEFPVLRIRRQDPAIFYTAQLQQLSIVPIGQDAFYYDDLTMIYDSRGAAYLVTRVMPDAAPVLQTLRRVWPMFSVELELVQLRMLDIAAIKQVCLDHIAQYKMRWKPARLIAEDLAKLHSFPEVFQYFNGENGIHYGLKFVF</sequence>
<accession>A0A1M7L8Z9</accession>
<evidence type="ECO:0000313" key="2">
    <source>
        <dbReference type="Proteomes" id="UP000184420"/>
    </source>
</evidence>
<proteinExistence type="predicted"/>
<organism evidence="1 2">
    <name type="scientific">Chitinophaga jiangningensis</name>
    <dbReference type="NCBI Taxonomy" id="1419482"/>
    <lineage>
        <taxon>Bacteria</taxon>
        <taxon>Pseudomonadati</taxon>
        <taxon>Bacteroidota</taxon>
        <taxon>Chitinophagia</taxon>
        <taxon>Chitinophagales</taxon>
        <taxon>Chitinophagaceae</taxon>
        <taxon>Chitinophaga</taxon>
    </lineage>
</organism>
<dbReference type="RefSeq" id="WP_073086413.1">
    <property type="nucleotide sequence ID" value="NZ_FRBL01000010.1"/>
</dbReference>
<dbReference type="EMBL" id="FRBL01000010">
    <property type="protein sequence ID" value="SHM74322.1"/>
    <property type="molecule type" value="Genomic_DNA"/>
</dbReference>
<protein>
    <submittedName>
        <fullName evidence="1">Uncharacterized protein</fullName>
    </submittedName>
</protein>
<dbReference type="AlphaFoldDB" id="A0A1M7L8Z9"/>
<gene>
    <name evidence="1" type="ORF">SAMN05444266_110195</name>
</gene>
<keyword evidence="2" id="KW-1185">Reference proteome</keyword>
<reference evidence="1 2" key="1">
    <citation type="submission" date="2016-11" db="EMBL/GenBank/DDBJ databases">
        <authorList>
            <person name="Jaros S."/>
            <person name="Januszkiewicz K."/>
            <person name="Wedrychowicz H."/>
        </authorList>
    </citation>
    <scope>NUCLEOTIDE SEQUENCE [LARGE SCALE GENOMIC DNA]</scope>
    <source>
        <strain evidence="1 2">DSM 27406</strain>
    </source>
</reference>
<name>A0A1M7L8Z9_9BACT</name>